<reference evidence="1" key="1">
    <citation type="submission" date="2024-06" db="EMBL/GenBank/DDBJ databases">
        <title>Draft Genome Sequence of Deinococcus sonorensis Type Strain KR-87, a Biofilm Producing Representative of the Genus Deinococcus.</title>
        <authorList>
            <person name="Boren L.S."/>
            <person name="Grosso R.A."/>
            <person name="Hugenberg-Cox A.N."/>
            <person name="Hill J.T.E."/>
            <person name="Albert C.M."/>
            <person name="Tuohy J.M."/>
        </authorList>
    </citation>
    <scope>NUCLEOTIDE SEQUENCE</scope>
    <source>
        <strain evidence="1">KR-87</strain>
        <plasmid evidence="1">pDson02</plasmid>
    </source>
</reference>
<accession>A0AAU7UGA6</accession>
<dbReference type="KEGG" id="dsc:ABOD76_20650"/>
<name>A0AAU7UGA6_9DEIO</name>
<dbReference type="RefSeq" id="WP_350245610.1">
    <property type="nucleotide sequence ID" value="NZ_CP158300.1"/>
</dbReference>
<evidence type="ECO:0000313" key="1">
    <source>
        <dbReference type="EMBL" id="XBV87461.1"/>
    </source>
</evidence>
<protein>
    <submittedName>
        <fullName evidence="1">Uncharacterized protein</fullName>
    </submittedName>
</protein>
<proteinExistence type="predicted"/>
<geneLocation type="plasmid" evidence="1">
    <name>pDson02</name>
</geneLocation>
<gene>
    <name evidence="1" type="ORF">ABOD76_20650</name>
</gene>
<dbReference type="EMBL" id="CP158300">
    <property type="protein sequence ID" value="XBV87461.1"/>
    <property type="molecule type" value="Genomic_DNA"/>
</dbReference>
<dbReference type="AlphaFoldDB" id="A0AAU7UGA6"/>
<keyword evidence="1" id="KW-0614">Plasmid</keyword>
<organism evidence="1">
    <name type="scientific">Deinococcus sonorensis KR-87</name>
    <dbReference type="NCBI Taxonomy" id="694439"/>
    <lineage>
        <taxon>Bacteria</taxon>
        <taxon>Thermotogati</taxon>
        <taxon>Deinococcota</taxon>
        <taxon>Deinococci</taxon>
        <taxon>Deinococcales</taxon>
        <taxon>Deinococcaceae</taxon>
        <taxon>Deinococcus</taxon>
    </lineage>
</organism>
<sequence>MLAVTYTSGNQVKAPQTVTAPAVPAVPVTEATLNYACTTFFLPAHGEAWITVDTLGSTRGNLFGVYGYEVNSYPALVAAYGPDCAHQTPMDVVGGIEWLNAGSNLPFPNGYVMHVTSTSDVPFATYMDAQPFDNGY</sequence>